<dbReference type="EC" id="2.7.13.3" evidence="2"/>
<protein>
    <recommendedName>
        <fullName evidence="2">histidine kinase</fullName>
        <ecNumber evidence="2">2.7.13.3</ecNumber>
    </recommendedName>
</protein>
<dbReference type="InterPro" id="IPR036890">
    <property type="entry name" value="HATPase_C_sf"/>
</dbReference>
<dbReference type="Gene3D" id="1.10.287.130">
    <property type="match status" value="1"/>
</dbReference>
<organism evidence="11 12">
    <name type="scientific">Sphingomonas morindae</name>
    <dbReference type="NCBI Taxonomy" id="1541170"/>
    <lineage>
        <taxon>Bacteria</taxon>
        <taxon>Pseudomonadati</taxon>
        <taxon>Pseudomonadota</taxon>
        <taxon>Alphaproteobacteria</taxon>
        <taxon>Sphingomonadales</taxon>
        <taxon>Sphingomonadaceae</taxon>
        <taxon>Sphingomonas</taxon>
    </lineage>
</organism>
<dbReference type="RefSeq" id="WP_252165519.1">
    <property type="nucleotide sequence ID" value="NZ_CP084930.1"/>
</dbReference>
<feature type="transmembrane region" description="Helical" evidence="9">
    <location>
        <begin position="20"/>
        <end position="39"/>
    </location>
</feature>
<dbReference type="SMART" id="SM00387">
    <property type="entry name" value="HATPase_c"/>
    <property type="match status" value="1"/>
</dbReference>
<dbReference type="CDD" id="cd00082">
    <property type="entry name" value="HisKA"/>
    <property type="match status" value="1"/>
</dbReference>
<feature type="transmembrane region" description="Helical" evidence="9">
    <location>
        <begin position="176"/>
        <end position="198"/>
    </location>
</feature>
<evidence type="ECO:0000256" key="5">
    <source>
        <dbReference type="ARBA" id="ARBA00022741"/>
    </source>
</evidence>
<proteinExistence type="predicted"/>
<sequence length="760" mass="83337">MAESRLPPPVPSRRARAARGALLALAAAASLWAAAHRIVLAPGMELYLGPIFYLAAYRLGGVRIGLVAAVLFMAPSLWWWGHGFPILFALGHVLFVWALRRRGLPLVHRTILYHLTIGWAASALFMTWHYHATTAVICLTILRKALIDMSGALLVDSLFLAFTFDRARLAFARRSVSLLRLIELSMLWLLTLAAVLVFTEDARQFIDGFVSQRTELEARAKAFARDHPPATPDVPILAAIATSKARQPILVVRSAQWPAALIRDRLGCTHLDDEPGTGPRRRNTFVYWFLACHVERTAGRAGPVWVATPLRALADLAYADLLLRLTAVALLLIAAMLLHLGVRIALTRSLRLWRETVEGLGRPDLTRPAGWTFQEFDAPIGQFVRANNAYVEMARERARLAAAAAELNAAVNLTLLSDIRYDPATRRLAFVEIDHQAGARARVLTVHAHDAAALAGATLGDEAMAELRIEGQGGWHLLIVREPCGRDGWRWGCLMRLRTPRVAETVMLHQARLIELSAMASALSHELRQPLFTIALAAENGVAQLDAIDDPATARVAAKFARIVEQVERARMIIERMSRYARVEESSEAVIDLAEIITRAAQFMRPLLVARDVRLVVEAVPGTALFFLPQVGIEQILVNAIQNAIDAIATQRERDPATEGVITLALAADGEDALLRIVDDGTGIEPAIAPDLFDAFHTTKPAGQGTGLGLFICRQIMRELGGAISLETRDFPARGCCLTLRFPGARRASAFGAYRKEVAA</sequence>
<evidence type="ECO:0000256" key="4">
    <source>
        <dbReference type="ARBA" id="ARBA00022679"/>
    </source>
</evidence>
<feature type="transmembrane region" description="Helical" evidence="9">
    <location>
        <begin position="79"/>
        <end position="99"/>
    </location>
</feature>
<evidence type="ECO:0000259" key="10">
    <source>
        <dbReference type="PROSITE" id="PS50109"/>
    </source>
</evidence>
<keyword evidence="3" id="KW-0597">Phosphoprotein</keyword>
<dbReference type="PANTHER" id="PTHR43065">
    <property type="entry name" value="SENSOR HISTIDINE KINASE"/>
    <property type="match status" value="1"/>
</dbReference>
<dbReference type="InterPro" id="IPR003661">
    <property type="entry name" value="HisK_dim/P_dom"/>
</dbReference>
<dbReference type="SUPFAM" id="SSF55874">
    <property type="entry name" value="ATPase domain of HSP90 chaperone/DNA topoisomerase II/histidine kinase"/>
    <property type="match status" value="1"/>
</dbReference>
<evidence type="ECO:0000256" key="9">
    <source>
        <dbReference type="SAM" id="Phobius"/>
    </source>
</evidence>
<keyword evidence="9" id="KW-0812">Transmembrane</keyword>
<evidence type="ECO:0000256" key="2">
    <source>
        <dbReference type="ARBA" id="ARBA00012438"/>
    </source>
</evidence>
<keyword evidence="6" id="KW-0418">Kinase</keyword>
<evidence type="ECO:0000256" key="6">
    <source>
        <dbReference type="ARBA" id="ARBA00022777"/>
    </source>
</evidence>
<dbReference type="InterPro" id="IPR004358">
    <property type="entry name" value="Sig_transdc_His_kin-like_C"/>
</dbReference>
<dbReference type="PRINTS" id="PR00344">
    <property type="entry name" value="BCTRLSENSOR"/>
</dbReference>
<dbReference type="Proteomes" id="UP001056937">
    <property type="component" value="Chromosome 1"/>
</dbReference>
<keyword evidence="5" id="KW-0547">Nucleotide-binding</keyword>
<gene>
    <name evidence="11" type="ORF">LHA26_10240</name>
</gene>
<keyword evidence="8" id="KW-0902">Two-component regulatory system</keyword>
<dbReference type="Pfam" id="PF02518">
    <property type="entry name" value="HATPase_c"/>
    <property type="match status" value="1"/>
</dbReference>
<feature type="domain" description="Histidine kinase" evidence="10">
    <location>
        <begin position="522"/>
        <end position="746"/>
    </location>
</feature>
<dbReference type="EMBL" id="CP084930">
    <property type="protein sequence ID" value="USI71706.1"/>
    <property type="molecule type" value="Genomic_DNA"/>
</dbReference>
<dbReference type="PROSITE" id="PS50109">
    <property type="entry name" value="HIS_KIN"/>
    <property type="match status" value="1"/>
</dbReference>
<evidence type="ECO:0000313" key="11">
    <source>
        <dbReference type="EMBL" id="USI71706.1"/>
    </source>
</evidence>
<evidence type="ECO:0000313" key="12">
    <source>
        <dbReference type="Proteomes" id="UP001056937"/>
    </source>
</evidence>
<evidence type="ECO:0000256" key="7">
    <source>
        <dbReference type="ARBA" id="ARBA00022840"/>
    </source>
</evidence>
<keyword evidence="9" id="KW-0472">Membrane</keyword>
<keyword evidence="9" id="KW-1133">Transmembrane helix</keyword>
<dbReference type="InterPro" id="IPR036097">
    <property type="entry name" value="HisK_dim/P_sf"/>
</dbReference>
<reference evidence="11" key="1">
    <citation type="journal article" date="2022" name="Toxins">
        <title>Genomic Analysis of Sphingopyxis sp. USTB-05 for Biodegrading Cyanobacterial Hepatotoxins.</title>
        <authorList>
            <person name="Liu C."/>
            <person name="Xu Q."/>
            <person name="Zhao Z."/>
            <person name="Zhang H."/>
            <person name="Liu X."/>
            <person name="Yin C."/>
            <person name="Liu Y."/>
            <person name="Yan H."/>
        </authorList>
    </citation>
    <scope>NUCLEOTIDE SEQUENCE</scope>
    <source>
        <strain evidence="11">NBD5</strain>
    </source>
</reference>
<feature type="transmembrane region" description="Helical" evidence="9">
    <location>
        <begin position="111"/>
        <end position="130"/>
    </location>
</feature>
<dbReference type="Gene3D" id="3.30.565.10">
    <property type="entry name" value="Histidine kinase-like ATPase, C-terminal domain"/>
    <property type="match status" value="1"/>
</dbReference>
<keyword evidence="12" id="KW-1185">Reference proteome</keyword>
<dbReference type="InterPro" id="IPR005467">
    <property type="entry name" value="His_kinase_dom"/>
</dbReference>
<dbReference type="Pfam" id="PF00512">
    <property type="entry name" value="HisKA"/>
    <property type="match status" value="1"/>
</dbReference>
<evidence type="ECO:0000256" key="1">
    <source>
        <dbReference type="ARBA" id="ARBA00000085"/>
    </source>
</evidence>
<keyword evidence="4" id="KW-0808">Transferase</keyword>
<dbReference type="PANTHER" id="PTHR43065:SF10">
    <property type="entry name" value="PEROXIDE STRESS-ACTIVATED HISTIDINE KINASE MAK3"/>
    <property type="match status" value="1"/>
</dbReference>
<dbReference type="SMART" id="SM00388">
    <property type="entry name" value="HisKA"/>
    <property type="match status" value="1"/>
</dbReference>
<name>A0ABY4X482_9SPHN</name>
<keyword evidence="7" id="KW-0067">ATP-binding</keyword>
<comment type="catalytic activity">
    <reaction evidence="1">
        <text>ATP + protein L-histidine = ADP + protein N-phospho-L-histidine.</text>
        <dbReference type="EC" id="2.7.13.3"/>
    </reaction>
</comment>
<dbReference type="InterPro" id="IPR003594">
    <property type="entry name" value="HATPase_dom"/>
</dbReference>
<feature type="transmembrane region" description="Helical" evidence="9">
    <location>
        <begin position="145"/>
        <end position="164"/>
    </location>
</feature>
<accession>A0ABY4X482</accession>
<evidence type="ECO:0000256" key="8">
    <source>
        <dbReference type="ARBA" id="ARBA00023012"/>
    </source>
</evidence>
<dbReference type="SUPFAM" id="SSF47384">
    <property type="entry name" value="Homodimeric domain of signal transducing histidine kinase"/>
    <property type="match status" value="1"/>
</dbReference>
<evidence type="ECO:0000256" key="3">
    <source>
        <dbReference type="ARBA" id="ARBA00022553"/>
    </source>
</evidence>